<dbReference type="OrthoDB" id="295776at2157"/>
<feature type="domain" description="Phosphotyrosine protein phosphatase I" evidence="2">
    <location>
        <begin position="13"/>
        <end position="145"/>
    </location>
</feature>
<dbReference type="Gene3D" id="3.40.50.2300">
    <property type="match status" value="1"/>
</dbReference>
<dbReference type="AlphaFoldDB" id="A0A7D5LDW5"/>
<keyword evidence="4" id="KW-1185">Reference proteome</keyword>
<evidence type="ECO:0000256" key="1">
    <source>
        <dbReference type="ARBA" id="ARBA00022849"/>
    </source>
</evidence>
<dbReference type="RefSeq" id="WP_179270850.1">
    <property type="nucleotide sequence ID" value="NZ_CP058580.1"/>
</dbReference>
<keyword evidence="3" id="KW-0614">Plasmid</keyword>
<accession>A0A7D5LDW5</accession>
<dbReference type="PANTHER" id="PTHR43428:SF1">
    <property type="entry name" value="ARSENATE REDUCTASE"/>
    <property type="match status" value="1"/>
</dbReference>
<reference evidence="3 4" key="1">
    <citation type="submission" date="2020-06" db="EMBL/GenBank/DDBJ databases">
        <title>NJ-3-1, isolated from saline soil.</title>
        <authorList>
            <person name="Cui H.L."/>
            <person name="Shi X."/>
        </authorList>
    </citation>
    <scope>NUCLEOTIDE SEQUENCE [LARGE SCALE GENOMIC DNA]</scope>
    <source>
        <strain evidence="3 4">NJ-3-1</strain>
        <plasmid evidence="3 4">unnamed1</plasmid>
    </source>
</reference>
<dbReference type="SMART" id="SM00226">
    <property type="entry name" value="LMWPc"/>
    <property type="match status" value="1"/>
</dbReference>
<dbReference type="Proteomes" id="UP000509626">
    <property type="component" value="Plasmid unnamed1"/>
</dbReference>
<keyword evidence="1" id="KW-0059">Arsenical resistance</keyword>
<geneLocation type="plasmid" evidence="3 4">
    <name>unnamed1</name>
</geneLocation>
<dbReference type="PANTHER" id="PTHR43428">
    <property type="entry name" value="ARSENATE REDUCTASE"/>
    <property type="match status" value="1"/>
</dbReference>
<name>A0A7D5LDW5_9EURY</name>
<sequence length="149" mass="16303">MTDTTNEAGTDATRIAFVCVRNAGRSQMAAAFAERERDRRGLTDRVEILTGGTHPAEAVHPVVVDAMAELDVDLSGRTPREIPPAELRTCDHVATMGCSTLDVSGAESDVALHEWDLPDPGGRELAEVRGVRTTVERRVRDLFDELHLR</sequence>
<dbReference type="GeneID" id="56039998"/>
<protein>
    <submittedName>
        <fullName evidence="3">Low molecular weight phosphatase family protein</fullName>
    </submittedName>
</protein>
<dbReference type="Pfam" id="PF01451">
    <property type="entry name" value="LMWPc"/>
    <property type="match status" value="1"/>
</dbReference>
<dbReference type="InterPro" id="IPR023485">
    <property type="entry name" value="Ptyr_pPase"/>
</dbReference>
<dbReference type="InterPro" id="IPR036196">
    <property type="entry name" value="Ptyr_pPase_sf"/>
</dbReference>
<proteinExistence type="predicted"/>
<dbReference type="GO" id="GO:0046685">
    <property type="term" value="P:response to arsenic-containing substance"/>
    <property type="evidence" value="ECO:0007669"/>
    <property type="project" value="UniProtKB-KW"/>
</dbReference>
<dbReference type="KEGG" id="halu:HUG12_21025"/>
<evidence type="ECO:0000313" key="3">
    <source>
        <dbReference type="EMBL" id="QLG64268.1"/>
    </source>
</evidence>
<dbReference type="SUPFAM" id="SSF52788">
    <property type="entry name" value="Phosphotyrosine protein phosphatases I"/>
    <property type="match status" value="1"/>
</dbReference>
<evidence type="ECO:0000313" key="4">
    <source>
        <dbReference type="Proteomes" id="UP000509626"/>
    </source>
</evidence>
<gene>
    <name evidence="3" type="ORF">HUG12_21025</name>
</gene>
<evidence type="ECO:0000259" key="2">
    <source>
        <dbReference type="SMART" id="SM00226"/>
    </source>
</evidence>
<dbReference type="EMBL" id="CP058580">
    <property type="protein sequence ID" value="QLG64268.1"/>
    <property type="molecule type" value="Genomic_DNA"/>
</dbReference>
<organism evidence="3 4">
    <name type="scientific">Halorarum salinum</name>
    <dbReference type="NCBI Taxonomy" id="2743089"/>
    <lineage>
        <taxon>Archaea</taxon>
        <taxon>Methanobacteriati</taxon>
        <taxon>Methanobacteriota</taxon>
        <taxon>Stenosarchaea group</taxon>
        <taxon>Halobacteria</taxon>
        <taxon>Halobacteriales</taxon>
        <taxon>Haloferacaceae</taxon>
        <taxon>Halorarum</taxon>
    </lineage>
</organism>